<dbReference type="Pfam" id="PF17171">
    <property type="entry name" value="GST_C_6"/>
    <property type="match status" value="1"/>
</dbReference>
<keyword evidence="3" id="KW-1185">Reference proteome</keyword>
<dbReference type="InterPro" id="IPR004045">
    <property type="entry name" value="Glutathione_S-Trfase_N"/>
</dbReference>
<proteinExistence type="predicted"/>
<accession>I4VZX6</accession>
<dbReference type="Proteomes" id="UP000004210">
    <property type="component" value="Unassembled WGS sequence"/>
</dbReference>
<dbReference type="PATRIC" id="fig|1163408.3.peg.183"/>
<dbReference type="STRING" id="1163408.UU9_00884"/>
<dbReference type="PROSITE" id="PS50404">
    <property type="entry name" value="GST_NTER"/>
    <property type="match status" value="1"/>
</dbReference>
<dbReference type="CDD" id="cd03193">
    <property type="entry name" value="GST_C_Metaxin"/>
    <property type="match status" value="1"/>
</dbReference>
<sequence length="245" mass="27025">MSDSSITLHVTRAAFELPDTSPFVIKTEVQLKMAGLAYERVPMIPPQAPLGKLPFIDDHGEVVSDSTFIRTHLERKYGVDLDAGLDARQRAQAWAIERLLEDHLYFAMVWFRWIDPENFAKGPARFADSVPEPQRAQRREQMQAGKRAELHAQGIGRHSPEGIAALGVHSVDALAALLGEQPYFMGASASGVDATALGVLAGILTPFFDTPLQRAAAAHPNLGEYVARMMQRYYPAHVWPGRGAR</sequence>
<evidence type="ECO:0000259" key="1">
    <source>
        <dbReference type="PROSITE" id="PS50404"/>
    </source>
</evidence>
<dbReference type="SUPFAM" id="SSF52833">
    <property type="entry name" value="Thioredoxin-like"/>
    <property type="match status" value="1"/>
</dbReference>
<dbReference type="InterPro" id="IPR026928">
    <property type="entry name" value="FAX/IsoI-like"/>
</dbReference>
<dbReference type="GO" id="GO:0016740">
    <property type="term" value="F:transferase activity"/>
    <property type="evidence" value="ECO:0007669"/>
    <property type="project" value="UniProtKB-KW"/>
</dbReference>
<dbReference type="InterPro" id="IPR050931">
    <property type="entry name" value="Mito_Protein_Transport_Metaxin"/>
</dbReference>
<dbReference type="RefSeq" id="WP_007079819.1">
    <property type="nucleotide sequence ID" value="NZ_AJXU01000005.1"/>
</dbReference>
<dbReference type="OrthoDB" id="9810080at2"/>
<dbReference type="InterPro" id="IPR033468">
    <property type="entry name" value="Metaxin_GST"/>
</dbReference>
<feature type="domain" description="GST N-terminal" evidence="1">
    <location>
        <begin position="1"/>
        <end position="81"/>
    </location>
</feature>
<dbReference type="SUPFAM" id="SSF47616">
    <property type="entry name" value="GST C-terminal domain-like"/>
    <property type="match status" value="1"/>
</dbReference>
<reference evidence="2 3" key="1">
    <citation type="journal article" date="2012" name="J. Bacteriol.">
        <title>Genome sequences for six rhodanobacter strains, isolated from soils and the terrestrial subsurface, with variable denitrification capabilities.</title>
        <authorList>
            <person name="Kostka J.E."/>
            <person name="Green S.J."/>
            <person name="Rishishwar L."/>
            <person name="Prakash O."/>
            <person name="Katz L.S."/>
            <person name="Marino-Ramirez L."/>
            <person name="Jordan I.K."/>
            <person name="Munk C."/>
            <person name="Ivanova N."/>
            <person name="Mikhailova N."/>
            <person name="Watson D.B."/>
            <person name="Brown S.D."/>
            <person name="Palumbo A.V."/>
            <person name="Brooks S.C."/>
        </authorList>
    </citation>
    <scope>NUCLEOTIDE SEQUENCE [LARGE SCALE GENOMIC DNA]</scope>
    <source>
        <strain evidence="3">Jip2T</strain>
    </source>
</reference>
<dbReference type="SFLD" id="SFLDS00019">
    <property type="entry name" value="Glutathione_Transferase_(cytos"/>
    <property type="match status" value="1"/>
</dbReference>
<dbReference type="PANTHER" id="PTHR12289">
    <property type="entry name" value="METAXIN RELATED"/>
    <property type="match status" value="1"/>
</dbReference>
<dbReference type="Gene3D" id="3.40.30.10">
    <property type="entry name" value="Glutaredoxin"/>
    <property type="match status" value="1"/>
</dbReference>
<dbReference type="InterPro" id="IPR036249">
    <property type="entry name" value="Thioredoxin-like_sf"/>
</dbReference>
<dbReference type="Gene3D" id="1.20.1050.10">
    <property type="match status" value="1"/>
</dbReference>
<dbReference type="Pfam" id="PF17172">
    <property type="entry name" value="GST_N_4"/>
    <property type="match status" value="1"/>
</dbReference>
<dbReference type="AlphaFoldDB" id="I4VZX6"/>
<dbReference type="SFLD" id="SFLDG01180">
    <property type="entry name" value="SUF1"/>
    <property type="match status" value="1"/>
</dbReference>
<organism evidence="2 3">
    <name type="scientific">Rhodanobacter fulvus Jip2</name>
    <dbReference type="NCBI Taxonomy" id="1163408"/>
    <lineage>
        <taxon>Bacteria</taxon>
        <taxon>Pseudomonadati</taxon>
        <taxon>Pseudomonadota</taxon>
        <taxon>Gammaproteobacteria</taxon>
        <taxon>Lysobacterales</taxon>
        <taxon>Rhodanobacteraceae</taxon>
        <taxon>Rhodanobacter</taxon>
    </lineage>
</organism>
<dbReference type="PANTHER" id="PTHR12289:SF41">
    <property type="entry name" value="FAILED AXON CONNECTIONS-RELATED"/>
    <property type="match status" value="1"/>
</dbReference>
<dbReference type="EMBL" id="AJXU01000005">
    <property type="protein sequence ID" value="EIL92767.1"/>
    <property type="molecule type" value="Genomic_DNA"/>
</dbReference>
<evidence type="ECO:0000313" key="3">
    <source>
        <dbReference type="Proteomes" id="UP000004210"/>
    </source>
</evidence>
<dbReference type="eggNOG" id="COG0625">
    <property type="taxonomic scope" value="Bacteria"/>
</dbReference>
<protein>
    <submittedName>
        <fullName evidence="2">Glutathione S-transferase</fullName>
    </submittedName>
</protein>
<name>I4VZX6_9GAMM</name>
<dbReference type="InterPro" id="IPR036282">
    <property type="entry name" value="Glutathione-S-Trfase_C_sf"/>
</dbReference>
<dbReference type="InterPro" id="IPR012336">
    <property type="entry name" value="Thioredoxin-like_fold"/>
</dbReference>
<dbReference type="SFLD" id="SFLDG01200">
    <property type="entry name" value="SUF1.1"/>
    <property type="match status" value="1"/>
</dbReference>
<evidence type="ECO:0000313" key="2">
    <source>
        <dbReference type="EMBL" id="EIL92767.1"/>
    </source>
</evidence>
<gene>
    <name evidence="2" type="ORF">UU9_00884</name>
</gene>
<comment type="caution">
    <text evidence="2">The sequence shown here is derived from an EMBL/GenBank/DDBJ whole genome shotgun (WGS) entry which is preliminary data.</text>
</comment>
<keyword evidence="2" id="KW-0808">Transferase</keyword>
<dbReference type="InterPro" id="IPR040079">
    <property type="entry name" value="Glutathione_S-Trfase"/>
</dbReference>